<dbReference type="GO" id="GO:0004040">
    <property type="term" value="F:amidase activity"/>
    <property type="evidence" value="ECO:0007669"/>
    <property type="project" value="InterPro"/>
</dbReference>
<evidence type="ECO:0000313" key="2">
    <source>
        <dbReference type="EMBL" id="SFA80720.1"/>
    </source>
</evidence>
<dbReference type="Pfam" id="PF01832">
    <property type="entry name" value="Glucosaminidase"/>
    <property type="match status" value="1"/>
</dbReference>
<dbReference type="AlphaFoldDB" id="A0A1I0VXM8"/>
<dbReference type="OrthoDB" id="9763643at2"/>
<dbReference type="Proteomes" id="UP000198619">
    <property type="component" value="Unassembled WGS sequence"/>
</dbReference>
<evidence type="ECO:0000313" key="3">
    <source>
        <dbReference type="Proteomes" id="UP000198619"/>
    </source>
</evidence>
<dbReference type="Pfam" id="PF17957">
    <property type="entry name" value="Big_7"/>
    <property type="match status" value="1"/>
</dbReference>
<dbReference type="Gene3D" id="2.60.40.10">
    <property type="entry name" value="Immunoglobulins"/>
    <property type="match status" value="2"/>
</dbReference>
<name>A0A1I0VXM8_9CLOT</name>
<dbReference type="RefSeq" id="WP_090038620.1">
    <property type="nucleotide sequence ID" value="NZ_FOKI01000003.1"/>
</dbReference>
<accession>A0A1I0VXM8</accession>
<evidence type="ECO:0000259" key="1">
    <source>
        <dbReference type="SMART" id="SM00047"/>
    </source>
</evidence>
<dbReference type="InterPro" id="IPR002901">
    <property type="entry name" value="MGlyc_endo_b_GlcNAc-like_dom"/>
</dbReference>
<gene>
    <name evidence="2" type="ORF">SAMN04488528_100384</name>
</gene>
<organism evidence="2 3">
    <name type="scientific">Clostridium frigidicarnis</name>
    <dbReference type="NCBI Taxonomy" id="84698"/>
    <lineage>
        <taxon>Bacteria</taxon>
        <taxon>Bacillati</taxon>
        <taxon>Bacillota</taxon>
        <taxon>Clostridia</taxon>
        <taxon>Eubacteriales</taxon>
        <taxon>Clostridiaceae</taxon>
        <taxon>Clostridium</taxon>
    </lineage>
</organism>
<dbReference type="InterPro" id="IPR013783">
    <property type="entry name" value="Ig-like_fold"/>
</dbReference>
<dbReference type="EMBL" id="FOKI01000003">
    <property type="protein sequence ID" value="SFA80720.1"/>
    <property type="molecule type" value="Genomic_DNA"/>
</dbReference>
<proteinExistence type="predicted"/>
<protein>
    <submittedName>
        <fullName evidence="2">Beta-N-acetylglucosaminidase</fullName>
    </submittedName>
</protein>
<dbReference type="SMART" id="SM00047">
    <property type="entry name" value="LYZ2"/>
    <property type="match status" value="1"/>
</dbReference>
<dbReference type="STRING" id="84698.SAMN04488528_100384"/>
<reference evidence="2 3" key="1">
    <citation type="submission" date="2016-10" db="EMBL/GenBank/DDBJ databases">
        <authorList>
            <person name="de Groot N.N."/>
        </authorList>
    </citation>
    <scope>NUCLEOTIDE SEQUENCE [LARGE SCALE GENOMIC DNA]</scope>
    <source>
        <strain evidence="2 3">DSM 12271</strain>
    </source>
</reference>
<sequence>MKFLKKRLSLFLTFIFALTLITPVEIAHAALPFNGNLELPSYGSSMNGDVIHVEGWAVHNDRVKEVNVRLDGNPIGKATYGKERNDVHDAFSQYSDSKNSGFTYEMSLRDIKDGKHNIEIEVVSQSGSKGYLSTSFTKTKLPARMWVETPENYSNSNGSMVNVRGWGLNPSGVKEVKVYLNDKLDGSAKINLPREDVNEVYPGYPNGTNGGFEYDLNLNNGVEGRNKIRIETIGQDGSMQTQEVFVNYKKQDPKMWLELPVYDSTAESSLVSVYGWALNPSGVKEVKIYLNDKLNGSADLNLPRKDVDAVYPGYPNGENSGFAYDLNLSNGVEGRNKITAEVIGKDGTKQKQDTYVQFKKLDPKMWVEYPENYSVTGPDILDVFGWALDQSGIKEVKVLLDGNYVGLAKTNLSREDVDSAFPGYANGKNSGFSYKLSLSNIIQGQHRITVQAIGNDGKVQSQDRFVNLKVLENKMWVEEPVNGSNVNNTFKISGWGLNQSGVKEVNVYADDQFIGNAQSGLERNDIFANYPEYVNAKNSGFSYDMNIDTLTIGSHKITVEIVGNNGKKQTSTFSVNVAKKDMKMNVESLYENMNVNSNALKVSGWVLSDSEIRDVKVYVDNSLQGNATMNLSREDVDNIYPGYKNGKNSGFEYSLDVSKLSKGNHRVKVVTTSVDGKSIERSANINVIKSDSITYKEYTNSLDFYSQIQMNSNAQIIYDGGWRKATCDEIKYQMNPNNFVNDPVKKYIFYKLSYTDGITADQLNQVLVGKGVLEGKGAAFLEAGRRYNVNPVYLVSHSLLETGNGTSKLATGIIVNSLYKKESIKDENGNTVVVKVKEKDVSPRLTFNVYGIGAFDDDANFWGSDRAYREGWFTVEDAIIGGAKWIADGYISKGQDTLYKMRWDFDSMTMWHQYATDIEWATKQTSRIKALVDKIDNPSVSFEIPVFKK</sequence>
<feature type="domain" description="Mannosyl-glycoprotein endo-beta-N-acetylglucosamidase-like" evidence="1">
    <location>
        <begin position="765"/>
        <end position="943"/>
    </location>
</feature>
<keyword evidence="3" id="KW-1185">Reference proteome</keyword>